<dbReference type="PANTHER" id="PTHR18964">
    <property type="entry name" value="ROK (REPRESSOR, ORF, KINASE) FAMILY"/>
    <property type="match status" value="1"/>
</dbReference>
<comment type="caution">
    <text evidence="2">The sequence shown here is derived from an EMBL/GenBank/DDBJ whole genome shotgun (WGS) entry which is preliminary data.</text>
</comment>
<gene>
    <name evidence="2" type="ORF">GCM10010492_44910</name>
</gene>
<accession>A0ABN0U6Z1</accession>
<evidence type="ECO:0000313" key="3">
    <source>
        <dbReference type="Proteomes" id="UP001500416"/>
    </source>
</evidence>
<dbReference type="Proteomes" id="UP001500416">
    <property type="component" value="Unassembled WGS sequence"/>
</dbReference>
<comment type="similarity">
    <text evidence="1">Belongs to the ROK (NagC/XylR) family.</text>
</comment>
<dbReference type="EMBL" id="BAAABU010000010">
    <property type="protein sequence ID" value="GAA0240791.1"/>
    <property type="molecule type" value="Genomic_DNA"/>
</dbReference>
<dbReference type="SUPFAM" id="SSF53067">
    <property type="entry name" value="Actin-like ATPase domain"/>
    <property type="match status" value="1"/>
</dbReference>
<protein>
    <submittedName>
        <fullName evidence="2">ROK family transcriptional regulator</fullName>
    </submittedName>
</protein>
<name>A0ABN0U6Z1_9PSEU</name>
<organism evidence="2 3">
    <name type="scientific">Saccharothrix mutabilis subsp. mutabilis</name>
    <dbReference type="NCBI Taxonomy" id="66855"/>
    <lineage>
        <taxon>Bacteria</taxon>
        <taxon>Bacillati</taxon>
        <taxon>Actinomycetota</taxon>
        <taxon>Actinomycetes</taxon>
        <taxon>Pseudonocardiales</taxon>
        <taxon>Pseudonocardiaceae</taxon>
        <taxon>Saccharothrix</taxon>
    </lineage>
</organism>
<evidence type="ECO:0000256" key="1">
    <source>
        <dbReference type="ARBA" id="ARBA00006479"/>
    </source>
</evidence>
<dbReference type="RefSeq" id="WP_343935818.1">
    <property type="nucleotide sequence ID" value="NZ_BAAABU010000010.1"/>
</dbReference>
<dbReference type="InterPro" id="IPR043129">
    <property type="entry name" value="ATPase_NBD"/>
</dbReference>
<keyword evidence="3" id="KW-1185">Reference proteome</keyword>
<dbReference type="Pfam" id="PF00480">
    <property type="entry name" value="ROK"/>
    <property type="match status" value="1"/>
</dbReference>
<reference evidence="2 3" key="1">
    <citation type="journal article" date="2019" name="Int. J. Syst. Evol. Microbiol.">
        <title>The Global Catalogue of Microorganisms (GCM) 10K type strain sequencing project: providing services to taxonomists for standard genome sequencing and annotation.</title>
        <authorList>
            <consortium name="The Broad Institute Genomics Platform"/>
            <consortium name="The Broad Institute Genome Sequencing Center for Infectious Disease"/>
            <person name="Wu L."/>
            <person name="Ma J."/>
        </authorList>
    </citation>
    <scope>NUCLEOTIDE SEQUENCE [LARGE SCALE GENOMIC DNA]</scope>
    <source>
        <strain evidence="2 3">JCM 3380</strain>
    </source>
</reference>
<dbReference type="PANTHER" id="PTHR18964:SF173">
    <property type="entry name" value="GLUCOKINASE"/>
    <property type="match status" value="1"/>
</dbReference>
<sequence length="396" mass="42147">MREARELLDVPTQGRESTRKRLIIEIMVKSDRQSQLSRRIGVSQALVSGAIQDLAREGVVELDTPSGGRSRGRVRLQPMRGVAVGIDIGFNHVSVVARPVDQPHDRVAARREGPGANVGLRRLLPEVLRLTRDAVDETGQGMADLVSAGLAVPRMVDPRTGRLTTPVLPPWETDDDPAADLSAELGVRVVMDNDANLGALAEQTYTSDDAVEHVVYVKASTGVGIGIVVGSNLVRGQRGMAGEIGHLTVEPAGEMCLCGGRGCLDTLVGAESLLARVKQSQRGTTRDAPTTLAELVLRARNGDAVCTRVLNDAGRSLGFALAQLCNLINPHRIVVGGELAEARSMVLDPCRQELTRFALSGAVTPSADFELRASTLSPYAEAQGALILGLRSRSSK</sequence>
<dbReference type="InterPro" id="IPR000600">
    <property type="entry name" value="ROK"/>
</dbReference>
<evidence type="ECO:0000313" key="2">
    <source>
        <dbReference type="EMBL" id="GAA0240791.1"/>
    </source>
</evidence>
<proteinExistence type="inferred from homology"/>
<dbReference type="Gene3D" id="3.30.420.40">
    <property type="match status" value="2"/>
</dbReference>